<dbReference type="GO" id="GO:0030288">
    <property type="term" value="C:outer membrane-bounded periplasmic space"/>
    <property type="evidence" value="ECO:0007669"/>
    <property type="project" value="InterPro"/>
</dbReference>
<feature type="chain" id="PRO_5015137094" evidence="1">
    <location>
        <begin position="26"/>
        <end position="243"/>
    </location>
</feature>
<dbReference type="STRING" id="56458.SB85_05120"/>
<comment type="caution">
    <text evidence="3">The sequence shown here is derived from an EMBL/GenBank/DDBJ whole genome shotgun (WGS) entry which is preliminary data.</text>
</comment>
<accession>A0A2P5Z990</accession>
<dbReference type="AlphaFoldDB" id="A0A2P5Z990"/>
<dbReference type="OrthoDB" id="511700at2"/>
<dbReference type="InterPro" id="IPR050643">
    <property type="entry name" value="Periplasmic_pilus_chap"/>
</dbReference>
<dbReference type="PANTHER" id="PTHR30251:SF4">
    <property type="entry name" value="SLR1668 PROTEIN"/>
    <property type="match status" value="1"/>
</dbReference>
<dbReference type="Pfam" id="PF00345">
    <property type="entry name" value="PapD_N"/>
    <property type="match status" value="1"/>
</dbReference>
<proteinExistence type="predicted"/>
<evidence type="ECO:0000256" key="1">
    <source>
        <dbReference type="SAM" id="SignalP"/>
    </source>
</evidence>
<evidence type="ECO:0000313" key="3">
    <source>
        <dbReference type="EMBL" id="PPU85167.1"/>
    </source>
</evidence>
<sequence length="243" mass="25740">MGDARRMRAHLLPALLLALAGSADAAGVRISPTLVQLAPGETSTEIWLSNTQDRPWQAQVKVYRWRQTDGMDDLESTDEVRTSPQSIDIPAQGRQLLRLVRPGPASADEGAYRLVLEERPAPADPAAPAPATPAPPLLLRYSTPVFLSPADPAAAPRLSAHLSAGARGPELVVHNRGSAHARLSDLSFVGVDGRTLPLFPSLSGYVLAGAYKRWPLPAAATAPGGHFAARLDDEAPLQALPAE</sequence>
<dbReference type="GO" id="GO:0071555">
    <property type="term" value="P:cell wall organization"/>
    <property type="evidence" value="ECO:0007669"/>
    <property type="project" value="InterPro"/>
</dbReference>
<dbReference type="EMBL" id="MDEK01000001">
    <property type="protein sequence ID" value="PPU85167.1"/>
    <property type="molecule type" value="Genomic_DNA"/>
</dbReference>
<dbReference type="Proteomes" id="UP000247346">
    <property type="component" value="Unassembled WGS sequence"/>
</dbReference>
<evidence type="ECO:0000313" key="4">
    <source>
        <dbReference type="Proteomes" id="UP000247346"/>
    </source>
</evidence>
<evidence type="ECO:0000259" key="2">
    <source>
        <dbReference type="Pfam" id="PF00345"/>
    </source>
</evidence>
<organism evidence="3 4">
    <name type="scientific">Xanthomonas sacchari</name>
    <dbReference type="NCBI Taxonomy" id="56458"/>
    <lineage>
        <taxon>Bacteria</taxon>
        <taxon>Pseudomonadati</taxon>
        <taxon>Pseudomonadota</taxon>
        <taxon>Gammaproteobacteria</taxon>
        <taxon>Lysobacterales</taxon>
        <taxon>Lysobacteraceae</taxon>
        <taxon>Xanthomonas</taxon>
    </lineage>
</organism>
<dbReference type="InterPro" id="IPR013783">
    <property type="entry name" value="Ig-like_fold"/>
</dbReference>
<feature type="domain" description="Pili assembly chaperone N-terminal" evidence="2">
    <location>
        <begin position="27"/>
        <end position="150"/>
    </location>
</feature>
<feature type="signal peptide" evidence="1">
    <location>
        <begin position="1"/>
        <end position="25"/>
    </location>
</feature>
<dbReference type="PANTHER" id="PTHR30251">
    <property type="entry name" value="PILUS ASSEMBLY CHAPERONE"/>
    <property type="match status" value="1"/>
</dbReference>
<name>A0A2P5Z990_9XANT</name>
<keyword evidence="1" id="KW-0732">Signal</keyword>
<dbReference type="InterPro" id="IPR008962">
    <property type="entry name" value="PapD-like_sf"/>
</dbReference>
<gene>
    <name evidence="3" type="ORF">XsacCFBP4641_00805</name>
</gene>
<dbReference type="InterPro" id="IPR016147">
    <property type="entry name" value="Pili_assmbl_chaperone_N"/>
</dbReference>
<reference evidence="3 4" key="1">
    <citation type="submission" date="2016-08" db="EMBL/GenBank/DDBJ databases">
        <authorList>
            <person name="Seilhamer J.J."/>
        </authorList>
    </citation>
    <scope>NUCLEOTIDE SEQUENCE [LARGE SCALE GENOMIC DNA]</scope>
    <source>
        <strain evidence="3 4">CFBP4641</strain>
    </source>
</reference>
<protein>
    <submittedName>
        <fullName evidence="3">Pili assembly chaperone</fullName>
    </submittedName>
</protein>
<dbReference type="SUPFAM" id="SSF49354">
    <property type="entry name" value="PapD-like"/>
    <property type="match status" value="1"/>
</dbReference>
<dbReference type="Gene3D" id="2.60.40.10">
    <property type="entry name" value="Immunoglobulins"/>
    <property type="match status" value="1"/>
</dbReference>